<proteinExistence type="predicted"/>
<comment type="caution">
    <text evidence="1">The sequence shown here is derived from an EMBL/GenBank/DDBJ whole genome shotgun (WGS) entry which is preliminary data.</text>
</comment>
<reference evidence="1" key="2">
    <citation type="submission" date="2023-04" db="EMBL/GenBank/DDBJ databases">
        <title>Paracnuella aquatica gen. nov., sp. nov., a member of the family Chitinophagaceae isolated from a hot spring.</title>
        <authorList>
            <person name="Wang C."/>
        </authorList>
    </citation>
    <scope>NUCLEOTIDE SEQUENCE</scope>
    <source>
        <strain evidence="1">LB-8</strain>
    </source>
</reference>
<protein>
    <submittedName>
        <fullName evidence="1">Uncharacterized protein</fullName>
    </submittedName>
</protein>
<evidence type="ECO:0000313" key="2">
    <source>
        <dbReference type="Proteomes" id="UP001155483"/>
    </source>
</evidence>
<evidence type="ECO:0000313" key="1">
    <source>
        <dbReference type="EMBL" id="MCU7550409.1"/>
    </source>
</evidence>
<keyword evidence="2" id="KW-1185">Reference proteome</keyword>
<organism evidence="1 2">
    <name type="scientific">Paraflavisolibacter caeni</name>
    <dbReference type="NCBI Taxonomy" id="2982496"/>
    <lineage>
        <taxon>Bacteria</taxon>
        <taxon>Pseudomonadati</taxon>
        <taxon>Bacteroidota</taxon>
        <taxon>Chitinophagia</taxon>
        <taxon>Chitinophagales</taxon>
        <taxon>Chitinophagaceae</taxon>
        <taxon>Paraflavisolibacter</taxon>
    </lineage>
</organism>
<name>A0A9X2XPA8_9BACT</name>
<accession>A0A9X2XPA8</accession>
<gene>
    <name evidence="1" type="ORF">OCK74_14910</name>
</gene>
<sequence>MKTYVADIIPKIQRFSQKLDDLTKLMNQHWVSIGDINQSKCVYIFRPNNQLLISENGIVQKGSWEYLGSQSLLFETKHESYLLKHGFFDENVIALKLDSTDHYAFFVNETKYHSELNNINDILKFLETKYIISKKAGNNLGTTEKQTINEDVKFSYKIISEKEKYDLIWGNFIEYEIIFADSKKHKLYKGRSTSKYFYLDSVYGRKYFDTFEQAVFNLYIYLNGQKLG</sequence>
<dbReference type="RefSeq" id="WP_279297849.1">
    <property type="nucleotide sequence ID" value="NZ_JAOTIF010000012.1"/>
</dbReference>
<dbReference type="AlphaFoldDB" id="A0A9X2XPA8"/>
<dbReference type="EMBL" id="JAOTIF010000012">
    <property type="protein sequence ID" value="MCU7550409.1"/>
    <property type="molecule type" value="Genomic_DNA"/>
</dbReference>
<reference evidence="1" key="1">
    <citation type="submission" date="2022-09" db="EMBL/GenBank/DDBJ databases">
        <authorList>
            <person name="Yuan C."/>
            <person name="Ke Z."/>
        </authorList>
    </citation>
    <scope>NUCLEOTIDE SEQUENCE</scope>
    <source>
        <strain evidence="1">LB-8</strain>
    </source>
</reference>
<dbReference type="Proteomes" id="UP001155483">
    <property type="component" value="Unassembled WGS sequence"/>
</dbReference>